<dbReference type="AlphaFoldDB" id="A0A5J5F4Z0"/>
<keyword evidence="6" id="KW-1185">Reference proteome</keyword>
<accession>A0A5J5F4Z0</accession>
<dbReference type="InterPro" id="IPR001328">
    <property type="entry name" value="Pept_tRNA_hydro"/>
</dbReference>
<dbReference type="OrthoDB" id="1711136at2759"/>
<comment type="caution">
    <text evidence="5">The sequence shown here is derived from an EMBL/GenBank/DDBJ whole genome shotgun (WGS) entry which is preliminary data.</text>
</comment>
<evidence type="ECO:0000313" key="6">
    <source>
        <dbReference type="Proteomes" id="UP000326924"/>
    </source>
</evidence>
<gene>
    <name evidence="5" type="ORF">FN846DRAFT_936842</name>
</gene>
<protein>
    <submittedName>
        <fullName evidence="5">Peptidyl-tRNA hydrolase</fullName>
    </submittedName>
</protein>
<dbReference type="InterPro" id="IPR036416">
    <property type="entry name" value="Pept_tRNA_hydro_sf"/>
</dbReference>
<feature type="region of interest" description="Disordered" evidence="4">
    <location>
        <begin position="1"/>
        <end position="23"/>
    </location>
</feature>
<dbReference type="SUPFAM" id="SSF53178">
    <property type="entry name" value="Peptidyl-tRNA hydrolase-like"/>
    <property type="match status" value="1"/>
</dbReference>
<proteinExistence type="predicted"/>
<feature type="compositionally biased region" description="Polar residues" evidence="4">
    <location>
        <begin position="1"/>
        <end position="10"/>
    </location>
</feature>
<keyword evidence="3" id="KW-0694">RNA-binding</keyword>
<dbReference type="EMBL" id="VXIS01000039">
    <property type="protein sequence ID" value="KAA8911145.1"/>
    <property type="molecule type" value="Genomic_DNA"/>
</dbReference>
<evidence type="ECO:0000313" key="5">
    <source>
        <dbReference type="EMBL" id="KAA8911145.1"/>
    </source>
</evidence>
<dbReference type="FunCoup" id="A0A5J5F4Z0">
    <property type="interactions" value="108"/>
</dbReference>
<dbReference type="Proteomes" id="UP000326924">
    <property type="component" value="Unassembled WGS sequence"/>
</dbReference>
<name>A0A5J5F4Z0_9PEZI</name>
<dbReference type="PANTHER" id="PTHR17224">
    <property type="entry name" value="PEPTIDYL-TRNA HYDROLASE"/>
    <property type="match status" value="1"/>
</dbReference>
<dbReference type="InParanoid" id="A0A5J5F4Z0"/>
<keyword evidence="2 5" id="KW-0378">Hydrolase</keyword>
<dbReference type="GO" id="GO:0000049">
    <property type="term" value="F:tRNA binding"/>
    <property type="evidence" value="ECO:0007669"/>
    <property type="project" value="UniProtKB-KW"/>
</dbReference>
<organism evidence="5 6">
    <name type="scientific">Sphaerosporella brunnea</name>
    <dbReference type="NCBI Taxonomy" id="1250544"/>
    <lineage>
        <taxon>Eukaryota</taxon>
        <taxon>Fungi</taxon>
        <taxon>Dikarya</taxon>
        <taxon>Ascomycota</taxon>
        <taxon>Pezizomycotina</taxon>
        <taxon>Pezizomycetes</taxon>
        <taxon>Pezizales</taxon>
        <taxon>Pyronemataceae</taxon>
        <taxon>Sphaerosporella</taxon>
    </lineage>
</organism>
<dbReference type="PANTHER" id="PTHR17224:SF1">
    <property type="entry name" value="PEPTIDYL-TRNA HYDROLASE"/>
    <property type="match status" value="1"/>
</dbReference>
<dbReference type="CDD" id="cd00462">
    <property type="entry name" value="PTH"/>
    <property type="match status" value="1"/>
</dbReference>
<evidence type="ECO:0000256" key="3">
    <source>
        <dbReference type="ARBA" id="ARBA00022884"/>
    </source>
</evidence>
<reference evidence="5 6" key="1">
    <citation type="submission" date="2019-09" db="EMBL/GenBank/DDBJ databases">
        <title>Draft genome of the ectomycorrhizal ascomycete Sphaerosporella brunnea.</title>
        <authorList>
            <consortium name="DOE Joint Genome Institute"/>
            <person name="Benucci G.M."/>
            <person name="Marozzi G."/>
            <person name="Antonielli L."/>
            <person name="Sanchez S."/>
            <person name="Marco P."/>
            <person name="Wang X."/>
            <person name="Falini L.B."/>
            <person name="Barry K."/>
            <person name="Haridas S."/>
            <person name="Lipzen A."/>
            <person name="Labutti K."/>
            <person name="Grigoriev I.V."/>
            <person name="Murat C."/>
            <person name="Martin F."/>
            <person name="Albertini E."/>
            <person name="Donnini D."/>
            <person name="Bonito G."/>
        </authorList>
    </citation>
    <scope>NUCLEOTIDE SEQUENCE [LARGE SCALE GENOMIC DNA]</scope>
    <source>
        <strain evidence="5 6">Sb_GMNB300</strain>
    </source>
</reference>
<dbReference type="Pfam" id="PF01195">
    <property type="entry name" value="Pept_tRNA_hydro"/>
    <property type="match status" value="1"/>
</dbReference>
<keyword evidence="1" id="KW-0820">tRNA-binding</keyword>
<evidence type="ECO:0000256" key="2">
    <source>
        <dbReference type="ARBA" id="ARBA00022801"/>
    </source>
</evidence>
<evidence type="ECO:0000256" key="4">
    <source>
        <dbReference type="SAM" id="MobiDB-lite"/>
    </source>
</evidence>
<sequence>MHSLVSSSLPEHNHHEPQATAPKMASRKLLVCSIGNPGSAYRNTRHSAGHSILELLRESLQFPTFSAERGYNGGLLSRSSYDDTYTLFQSGSLMNVSGKPVKTAWQAFQRELPSQEERERALLVVLHDELEKPLGQVKLKKTGSPAGHNGLISIIAQLHTKDFLRLGIGIGRPVSHESDVVAKYVLGKFTPRERDVLESQSLEKILQQLKQISEMP</sequence>
<dbReference type="GO" id="GO:0004045">
    <property type="term" value="F:peptidyl-tRNA hydrolase activity"/>
    <property type="evidence" value="ECO:0007669"/>
    <property type="project" value="InterPro"/>
</dbReference>
<dbReference type="Gene3D" id="3.40.50.1470">
    <property type="entry name" value="Peptidyl-tRNA hydrolase"/>
    <property type="match status" value="1"/>
</dbReference>
<evidence type="ECO:0000256" key="1">
    <source>
        <dbReference type="ARBA" id="ARBA00022555"/>
    </source>
</evidence>
<dbReference type="NCBIfam" id="TIGR00447">
    <property type="entry name" value="pth"/>
    <property type="match status" value="1"/>
</dbReference>